<feature type="compositionally biased region" description="Basic and acidic residues" evidence="1">
    <location>
        <begin position="233"/>
        <end position="250"/>
    </location>
</feature>
<evidence type="ECO:0000313" key="4">
    <source>
        <dbReference type="WBParaSite" id="PSU_v2.g3953.t1"/>
    </source>
</evidence>
<feature type="compositionally biased region" description="Low complexity" evidence="1">
    <location>
        <begin position="213"/>
        <end position="228"/>
    </location>
</feature>
<evidence type="ECO:0000256" key="1">
    <source>
        <dbReference type="SAM" id="MobiDB-lite"/>
    </source>
</evidence>
<feature type="chain" id="PRO_5036826590" evidence="2">
    <location>
        <begin position="22"/>
        <end position="367"/>
    </location>
</feature>
<feature type="compositionally biased region" description="Basic and acidic residues" evidence="1">
    <location>
        <begin position="180"/>
        <end position="191"/>
    </location>
</feature>
<feature type="compositionally biased region" description="Low complexity" evidence="1">
    <location>
        <begin position="88"/>
        <end position="99"/>
    </location>
</feature>
<proteinExistence type="predicted"/>
<organism evidence="3 4">
    <name type="scientific">Panagrolaimus superbus</name>
    <dbReference type="NCBI Taxonomy" id="310955"/>
    <lineage>
        <taxon>Eukaryota</taxon>
        <taxon>Metazoa</taxon>
        <taxon>Ecdysozoa</taxon>
        <taxon>Nematoda</taxon>
        <taxon>Chromadorea</taxon>
        <taxon>Rhabditida</taxon>
        <taxon>Tylenchina</taxon>
        <taxon>Panagrolaimomorpha</taxon>
        <taxon>Panagrolaimoidea</taxon>
        <taxon>Panagrolaimidae</taxon>
        <taxon>Panagrolaimus</taxon>
    </lineage>
</organism>
<dbReference type="WBParaSite" id="PSU_v2.g3953.t1">
    <property type="protein sequence ID" value="PSU_v2.g3953.t1"/>
    <property type="gene ID" value="PSU_v2.g3953"/>
</dbReference>
<dbReference type="Proteomes" id="UP000887577">
    <property type="component" value="Unplaced"/>
</dbReference>
<feature type="compositionally biased region" description="Polar residues" evidence="1">
    <location>
        <begin position="197"/>
        <end position="212"/>
    </location>
</feature>
<dbReference type="AlphaFoldDB" id="A0A914YTD7"/>
<feature type="compositionally biased region" description="Polar residues" evidence="1">
    <location>
        <begin position="305"/>
        <end position="324"/>
    </location>
</feature>
<feature type="compositionally biased region" description="Basic and acidic residues" evidence="1">
    <location>
        <begin position="136"/>
        <end position="158"/>
    </location>
</feature>
<feature type="compositionally biased region" description="Pro residues" evidence="1">
    <location>
        <begin position="255"/>
        <end position="278"/>
    </location>
</feature>
<feature type="signal peptide" evidence="2">
    <location>
        <begin position="1"/>
        <end position="21"/>
    </location>
</feature>
<reference evidence="4" key="1">
    <citation type="submission" date="2022-11" db="UniProtKB">
        <authorList>
            <consortium name="WormBaseParasite"/>
        </authorList>
    </citation>
    <scope>IDENTIFICATION</scope>
</reference>
<feature type="compositionally biased region" description="Polar residues" evidence="1">
    <location>
        <begin position="68"/>
        <end position="87"/>
    </location>
</feature>
<keyword evidence="2" id="KW-0732">Signal</keyword>
<evidence type="ECO:0000256" key="2">
    <source>
        <dbReference type="SAM" id="SignalP"/>
    </source>
</evidence>
<evidence type="ECO:0000313" key="3">
    <source>
        <dbReference type="Proteomes" id="UP000887577"/>
    </source>
</evidence>
<protein>
    <submittedName>
        <fullName evidence="4">Uncharacterized protein</fullName>
    </submittedName>
</protein>
<accession>A0A914YTD7</accession>
<keyword evidence="3" id="KW-1185">Reference proteome</keyword>
<feature type="compositionally biased region" description="Low complexity" evidence="1">
    <location>
        <begin position="325"/>
        <end position="335"/>
    </location>
</feature>
<feature type="region of interest" description="Disordered" evidence="1">
    <location>
        <begin position="26"/>
        <end position="367"/>
    </location>
</feature>
<sequence>MYSSSLLTVIIVSIFAGIIKAEEEWNGGRPPPFFPQGKERPIPRYAPTFSRYTPFLTEDTLPKPVYGRQQQQQHSSEIPPSIYKSQGRSIPRDISSSESTSEEREQPRYPPPFRNRQQPYYPEEFHGIPPRQSPPPRREYPEPFRGPRGEIEERRGEETSPPFLPPQYRGQRIPPPEYFSQRKEIDEHERPFFGPISTYSKPRQQQQPKSPESTVTSPPHKSSSSNYSAAPEHGSEVQLEKGKSRPDRLFAIKPPQFPSIPSPPPYPSPAPFTPPPTPRNVATFPEVTTRPSPSIYSPLQGPFPSETTRSANNNYSPTQEAPSVQQQPQQQQQQPGKPKPNVLPQSFRSFFPPGFGPFADGKIQRFQ</sequence>
<name>A0A914YTD7_9BILA</name>